<protein>
    <submittedName>
        <fullName evidence="1">Uncharacterized protein</fullName>
    </submittedName>
</protein>
<organism evidence="1 2">
    <name type="scientific">Jejuia pallidilutea</name>
    <dbReference type="NCBI Taxonomy" id="504487"/>
    <lineage>
        <taxon>Bacteria</taxon>
        <taxon>Pseudomonadati</taxon>
        <taxon>Bacteroidota</taxon>
        <taxon>Flavobacteriia</taxon>
        <taxon>Flavobacteriales</taxon>
        <taxon>Flavobacteriaceae</taxon>
        <taxon>Jejuia</taxon>
    </lineage>
</organism>
<evidence type="ECO:0000313" key="1">
    <source>
        <dbReference type="EMBL" id="GAL71701.1"/>
    </source>
</evidence>
<comment type="caution">
    <text evidence="1">The sequence shown here is derived from an EMBL/GenBank/DDBJ whole genome shotgun (WGS) entry which is preliminary data.</text>
</comment>
<dbReference type="Proteomes" id="UP000029646">
    <property type="component" value="Unassembled WGS sequence"/>
</dbReference>
<evidence type="ECO:0000313" key="2">
    <source>
        <dbReference type="Proteomes" id="UP000029646"/>
    </source>
</evidence>
<accession>A0A090W432</accession>
<sequence>MKDHEVYNINDLPEHFYINLNVDGYSQSARFIVKNLDTGSTYNITENLLPYTFPAGNASWHLGLGTF</sequence>
<name>A0A090W432_9FLAO</name>
<dbReference type="AlphaFoldDB" id="A0A090W432"/>
<reference evidence="1 2" key="1">
    <citation type="journal article" date="2014" name="Genome Announc.">
        <title>Draft Genome Sequence of Marine Flavobacterium Jejuia pallidilutea Strain 11shimoA1 and Pigmentation Mutants.</title>
        <authorList>
            <person name="Takatani N."/>
            <person name="Nakanishi M."/>
            <person name="Meirelles P."/>
            <person name="Mino S."/>
            <person name="Suda W."/>
            <person name="Oshima K."/>
            <person name="Hattori M."/>
            <person name="Ohkuma M."/>
            <person name="Hosokawa M."/>
            <person name="Miyashita K."/>
            <person name="Thompson F.L."/>
            <person name="Niwa A."/>
            <person name="Sawabe T."/>
            <person name="Sawabe T."/>
        </authorList>
    </citation>
    <scope>NUCLEOTIDE SEQUENCE [LARGE SCALE GENOMIC DNA]</scope>
    <source>
        <strain evidence="2">JCM19302</strain>
    </source>
</reference>
<gene>
    <name evidence="1" type="ORF">JCM19302_3191</name>
</gene>
<dbReference type="EMBL" id="BBNS01000014">
    <property type="protein sequence ID" value="GAL71701.1"/>
    <property type="molecule type" value="Genomic_DNA"/>
</dbReference>
<proteinExistence type="predicted"/>